<protein>
    <recommendedName>
        <fullName evidence="4">Secreted protein</fullName>
    </recommendedName>
</protein>
<comment type="caution">
    <text evidence="2">The sequence shown here is derived from an EMBL/GenBank/DDBJ whole genome shotgun (WGS) entry which is preliminary data.</text>
</comment>
<dbReference type="RefSeq" id="WP_197005651.1">
    <property type="nucleotide sequence ID" value="NZ_BONS01000011.1"/>
</dbReference>
<accession>A0A8J7KY81</accession>
<proteinExistence type="predicted"/>
<feature type="chain" id="PRO_5035166085" description="Secreted protein" evidence="1">
    <location>
        <begin position="28"/>
        <end position="145"/>
    </location>
</feature>
<sequence length="145" mass="15585">MRTLTRLATVSALATSALFGVSTAAHAEAAPGCADSYQIGTTGYINWGGQRAASVKQFWSPKCQANFAYVFVWQSFRDSHPGTWAVYVTEDIHGGEAGGERYYPPSRGSYFWSDPYPGLGVCSYALGNITYAGVQAEGFTDVRCG</sequence>
<dbReference type="Proteomes" id="UP000622552">
    <property type="component" value="Unassembled WGS sequence"/>
</dbReference>
<keyword evidence="3" id="KW-1185">Reference proteome</keyword>
<evidence type="ECO:0000313" key="2">
    <source>
        <dbReference type="EMBL" id="MBG6138947.1"/>
    </source>
</evidence>
<evidence type="ECO:0000256" key="1">
    <source>
        <dbReference type="SAM" id="SignalP"/>
    </source>
</evidence>
<organism evidence="2 3">
    <name type="scientific">Longispora fulva</name>
    <dbReference type="NCBI Taxonomy" id="619741"/>
    <lineage>
        <taxon>Bacteria</taxon>
        <taxon>Bacillati</taxon>
        <taxon>Actinomycetota</taxon>
        <taxon>Actinomycetes</taxon>
        <taxon>Micromonosporales</taxon>
        <taxon>Micromonosporaceae</taxon>
        <taxon>Longispora</taxon>
    </lineage>
</organism>
<dbReference type="AlphaFoldDB" id="A0A8J7KY81"/>
<reference evidence="2" key="1">
    <citation type="submission" date="2020-11" db="EMBL/GenBank/DDBJ databases">
        <title>Sequencing the genomes of 1000 actinobacteria strains.</title>
        <authorList>
            <person name="Klenk H.-P."/>
        </authorList>
    </citation>
    <scope>NUCLEOTIDE SEQUENCE</scope>
    <source>
        <strain evidence="2">DSM 45356</strain>
    </source>
</reference>
<feature type="signal peptide" evidence="1">
    <location>
        <begin position="1"/>
        <end position="27"/>
    </location>
</feature>
<evidence type="ECO:0000313" key="3">
    <source>
        <dbReference type="Proteomes" id="UP000622552"/>
    </source>
</evidence>
<gene>
    <name evidence="2" type="ORF">IW245_005141</name>
</gene>
<dbReference type="EMBL" id="JADOUF010000001">
    <property type="protein sequence ID" value="MBG6138947.1"/>
    <property type="molecule type" value="Genomic_DNA"/>
</dbReference>
<evidence type="ECO:0008006" key="4">
    <source>
        <dbReference type="Google" id="ProtNLM"/>
    </source>
</evidence>
<keyword evidence="1" id="KW-0732">Signal</keyword>
<name>A0A8J7KY81_9ACTN</name>